<evidence type="ECO:0000313" key="2">
    <source>
        <dbReference type="Proteomes" id="UP000001941"/>
    </source>
</evidence>
<reference evidence="2" key="1">
    <citation type="journal article" date="2016" name="Stand. Genomic Sci.">
        <title>Complete genome sequence of Methanospirillum hungatei type strain JF1.</title>
        <authorList>
            <person name="Gunsalus R.P."/>
            <person name="Cook L.E."/>
            <person name="Crable B."/>
            <person name="Rohlin L."/>
            <person name="McDonald E."/>
            <person name="Mouttaki H."/>
            <person name="Sieber J.R."/>
            <person name="Poweleit N."/>
            <person name="Zhou H."/>
            <person name="Lapidus A.L."/>
            <person name="Daligault H.E."/>
            <person name="Land M."/>
            <person name="Gilna P."/>
            <person name="Ivanova N."/>
            <person name="Kyrpides N."/>
            <person name="Culley D.E."/>
            <person name="McInerney M.J."/>
        </authorList>
    </citation>
    <scope>NUCLEOTIDE SEQUENCE [LARGE SCALE GENOMIC DNA]</scope>
    <source>
        <strain evidence="2">ATCC 27890 / DSM 864 / NBRC 100397 / JF-1</strain>
    </source>
</reference>
<organism evidence="1 2">
    <name type="scientific">Methanospirillum hungatei JF-1 (strain ATCC 27890 / DSM 864 / NBRC 100397 / JF-1)</name>
    <dbReference type="NCBI Taxonomy" id="323259"/>
    <lineage>
        <taxon>Archaea</taxon>
        <taxon>Methanobacteriati</taxon>
        <taxon>Methanobacteriota</taxon>
        <taxon>Stenosarchaea group</taxon>
        <taxon>Methanomicrobia</taxon>
        <taxon>Methanomicrobiales</taxon>
        <taxon>Methanospirillaceae</taxon>
        <taxon>Methanospirillum</taxon>
    </lineage>
</organism>
<dbReference type="AlphaFoldDB" id="Q2FLG3"/>
<sequence length="318" mass="37463">MHIPHHNEPSEDESRSYETILSDYYTSQRILKETHNGHECPVCGNAKLKSQLFQHTHVCDSCLQKMESDKCLVEEYLFKKAVRLEKISSNEIPFLISLTDQEKYNLLFRFFQVKTDIGQKETLGLVRYFVELLQIPTDTNYFFETFYPRYLKEFTTKPGLLPRWCTEIPVGLREIRKPGEMIHYIDTMIIYDQKEVFKKKKTGKLFTLTWGRDRIYSHAKAGEETEWEYYEIYRGTVVVSSERIIPLQSDGTYPFVFLNARITKLTMNPDGVEIVIDGRDRPYFITGLNQNRGWNIRFCLENLVKKGTLIETKSDEDI</sequence>
<evidence type="ECO:0000313" key="1">
    <source>
        <dbReference type="EMBL" id="ABD40271.1"/>
    </source>
</evidence>
<accession>Q2FLG3</accession>
<protein>
    <submittedName>
        <fullName evidence="1">Uncharacterized protein</fullName>
    </submittedName>
</protein>
<gene>
    <name evidence="1" type="ordered locus">Mhun_0511</name>
</gene>
<dbReference type="HOGENOM" id="CLU_873229_0_0_2"/>
<name>Q2FLG3_METHJ</name>
<proteinExistence type="predicted"/>
<dbReference type="Proteomes" id="UP000001941">
    <property type="component" value="Chromosome"/>
</dbReference>
<dbReference type="OrthoDB" id="380310at2157"/>
<dbReference type="GeneID" id="3924480"/>
<keyword evidence="2" id="KW-1185">Reference proteome</keyword>
<dbReference type="KEGG" id="mhu:Mhun_0511"/>
<dbReference type="InParanoid" id="Q2FLG3"/>
<dbReference type="EMBL" id="CP000254">
    <property type="protein sequence ID" value="ABD40271.1"/>
    <property type="molecule type" value="Genomic_DNA"/>
</dbReference>
<dbReference type="EnsemblBacteria" id="ABD40271">
    <property type="protein sequence ID" value="ABD40271"/>
    <property type="gene ID" value="Mhun_0511"/>
</dbReference>
<dbReference type="RefSeq" id="WP_011447558.1">
    <property type="nucleotide sequence ID" value="NC_007796.1"/>
</dbReference>